<proteinExistence type="predicted"/>
<comment type="caution">
    <text evidence="1">The sequence shown here is derived from an EMBL/GenBank/DDBJ whole genome shotgun (WGS) entry which is preliminary data.</text>
</comment>
<evidence type="ECO:0000313" key="2">
    <source>
        <dbReference type="Proteomes" id="UP000603352"/>
    </source>
</evidence>
<dbReference type="EMBL" id="BMDZ01000155">
    <property type="protein sequence ID" value="GGB63895.1"/>
    <property type="molecule type" value="Genomic_DNA"/>
</dbReference>
<dbReference type="Proteomes" id="UP000603352">
    <property type="component" value="Unassembled WGS sequence"/>
</dbReference>
<evidence type="ECO:0000313" key="1">
    <source>
        <dbReference type="EMBL" id="GGB63895.1"/>
    </source>
</evidence>
<gene>
    <name evidence="1" type="ORF">GCM10011505_50550</name>
</gene>
<dbReference type="RefSeq" id="WP_188583253.1">
    <property type="nucleotide sequence ID" value="NZ_BMDZ01000155.1"/>
</dbReference>
<sequence length="349" mass="38452">MIYLFGLDNILSGWDWGRIAVGSGWALGLEQDAEHGQYLVLAPTSRHVIEKDGRLPLPIDALKVSGGSDRPAVTLTFLYYNVEGITETVPLNHKTAHISVALRQPPDVGPLPTLTEKLGYHCYPATADAFGAEPHVAWIKASLAGHAAMSNSFVVDIGPATDKLPAMAGKDTTLFLSFVTANTEYGAFASSADLANVRVTPDDGANGWTIIPRTDEQTPYWKIIIPAGRPLCGRLHFDEVVTYLEPGWSDLLVQYKNVPGYRDGQFNGRLYKFGPPYVANVNFTIVKSKADNSFLYIRYYWDGLEPSDIYLYIRGRHYSANLGNPNSVPDCGMFRACCRMGLRNVSRSQ</sequence>
<accession>A0ABQ1JA64</accession>
<organism evidence="1 2">
    <name type="scientific">Tistrella bauzanensis</name>
    <dbReference type="NCBI Taxonomy" id="657419"/>
    <lineage>
        <taxon>Bacteria</taxon>
        <taxon>Pseudomonadati</taxon>
        <taxon>Pseudomonadota</taxon>
        <taxon>Alphaproteobacteria</taxon>
        <taxon>Geminicoccales</taxon>
        <taxon>Geminicoccaceae</taxon>
        <taxon>Tistrella</taxon>
    </lineage>
</organism>
<reference evidence="2" key="1">
    <citation type="journal article" date="2019" name="Int. J. Syst. Evol. Microbiol.">
        <title>The Global Catalogue of Microorganisms (GCM) 10K type strain sequencing project: providing services to taxonomists for standard genome sequencing and annotation.</title>
        <authorList>
            <consortium name="The Broad Institute Genomics Platform"/>
            <consortium name="The Broad Institute Genome Sequencing Center for Infectious Disease"/>
            <person name="Wu L."/>
            <person name="Ma J."/>
        </authorList>
    </citation>
    <scope>NUCLEOTIDE SEQUENCE [LARGE SCALE GENOMIC DNA]</scope>
    <source>
        <strain evidence="2">CGMCC 1.10188</strain>
    </source>
</reference>
<protein>
    <submittedName>
        <fullName evidence="1">Uncharacterized protein</fullName>
    </submittedName>
</protein>
<name>A0ABQ1JA64_9PROT</name>
<keyword evidence="2" id="KW-1185">Reference proteome</keyword>